<dbReference type="PIRSF" id="PIRSF029285">
    <property type="entry name" value="Aminopept"/>
    <property type="match status" value="1"/>
</dbReference>
<dbReference type="Proteomes" id="UP000002586">
    <property type="component" value="Chromosome"/>
</dbReference>
<gene>
    <name evidence="2" type="ordered locus">Mmc1_0536</name>
</gene>
<evidence type="ECO:0000256" key="1">
    <source>
        <dbReference type="SAM" id="Coils"/>
    </source>
</evidence>
<keyword evidence="1" id="KW-0175">Coiled coil</keyword>
<dbReference type="InterPro" id="IPR014553">
    <property type="entry name" value="Aminopept"/>
</dbReference>
<accession>A0L518</accession>
<dbReference type="eggNOG" id="COG4324">
    <property type="taxonomic scope" value="Bacteria"/>
</dbReference>
<dbReference type="AlphaFoldDB" id="A0L518"/>
<keyword evidence="2" id="KW-0645">Protease</keyword>
<proteinExistence type="predicted"/>
<keyword evidence="2" id="KW-0378">Hydrolase</keyword>
<sequence>MPCAPPVWIMRRSSPAPSGMVAPGRVLSVVWPIWAKTVKMRWLGLLLPLLLTGCLSPGYLWQASQGQWQLMTQARPVAELLADAQTDAPLKQRLAMSQRIRQFAKQQLLLPSEASYATYVALDRPYVVWSVTAAPPLGLTPKQWCFPVVGCLSYRGYFSAQGAEDFARELRAEGWDVAVSPVAAYSTLGWFSDPLLSTTLFWPPGELAHLLFHELAHQRLYIAGDTAFNESYAEWVAQQGVRSWLAQQGSPAAAQRYQQHQEGRQQFEQRLLELRAQLQGLYESTLSETAKGYQKRQALARFRYDYAQRKKELGLNYDAWVYKDLNNARLALLGLYRQWLPAFARLFAQAEGDWARFHAAAAALGQLPYAQRQQALQQLNGSHDG</sequence>
<dbReference type="Pfam" id="PF10023">
    <property type="entry name" value="Aminopep"/>
    <property type="match status" value="1"/>
</dbReference>
<dbReference type="STRING" id="156889.Mmc1_0536"/>
<name>A0L518_MAGMM</name>
<dbReference type="GO" id="GO:0006508">
    <property type="term" value="P:proteolysis"/>
    <property type="evidence" value="ECO:0007669"/>
    <property type="project" value="UniProtKB-KW"/>
</dbReference>
<keyword evidence="3" id="KW-1185">Reference proteome</keyword>
<evidence type="ECO:0000313" key="3">
    <source>
        <dbReference type="Proteomes" id="UP000002586"/>
    </source>
</evidence>
<reference evidence="3" key="1">
    <citation type="journal article" date="2009" name="Appl. Environ. Microbiol.">
        <title>Complete genome sequence of the chemolithoautotrophic marine magnetotactic coccus strain MC-1.</title>
        <authorList>
            <person name="Schubbe S."/>
            <person name="Williams T.J."/>
            <person name="Xie G."/>
            <person name="Kiss H.E."/>
            <person name="Brettin T.S."/>
            <person name="Martinez D."/>
            <person name="Ross C.A."/>
            <person name="Schuler D."/>
            <person name="Cox B.L."/>
            <person name="Nealson K.H."/>
            <person name="Bazylinski D.A."/>
        </authorList>
    </citation>
    <scope>NUCLEOTIDE SEQUENCE [LARGE SCALE GENOMIC DNA]</scope>
    <source>
        <strain evidence="3">ATCC BAA-1437 / JCM 17883 / MC-1</strain>
    </source>
</reference>
<dbReference type="KEGG" id="mgm:Mmc1_0536"/>
<dbReference type="EMBL" id="CP000471">
    <property type="protein sequence ID" value="ABK43061.1"/>
    <property type="molecule type" value="Genomic_DNA"/>
</dbReference>
<dbReference type="GO" id="GO:0008233">
    <property type="term" value="F:peptidase activity"/>
    <property type="evidence" value="ECO:0007669"/>
    <property type="project" value="UniProtKB-KW"/>
</dbReference>
<dbReference type="HOGENOM" id="CLU_064960_0_0_5"/>
<protein>
    <submittedName>
        <fullName evidence="2">Putative zinc protease protein</fullName>
    </submittedName>
</protein>
<organism evidence="2 3">
    <name type="scientific">Magnetococcus marinus (strain ATCC BAA-1437 / JCM 17883 / MC-1)</name>
    <dbReference type="NCBI Taxonomy" id="156889"/>
    <lineage>
        <taxon>Bacteria</taxon>
        <taxon>Pseudomonadati</taxon>
        <taxon>Pseudomonadota</taxon>
        <taxon>Magnetococcia</taxon>
        <taxon>Magnetococcales</taxon>
        <taxon>Magnetococcaceae</taxon>
        <taxon>Magnetococcus</taxon>
    </lineage>
</organism>
<reference evidence="2 3" key="2">
    <citation type="journal article" date="2012" name="Int. J. Syst. Evol. Microbiol.">
        <title>Magnetococcus marinus gen. nov., sp. nov., a marine, magnetotactic bacterium that represents a novel lineage (Magnetococcaceae fam. nov.; Magnetococcales ord. nov.) at the base of the Alphaproteobacteria.</title>
        <authorList>
            <person name="Bazylinski D.A."/>
            <person name="Williams T.J."/>
            <person name="Lefevre C.T."/>
            <person name="Berg R.J."/>
            <person name="Zhang C.L."/>
            <person name="Bowser S.S."/>
            <person name="Dean A.J."/>
            <person name="Beveridge T.J."/>
        </authorList>
    </citation>
    <scope>NUCLEOTIDE SEQUENCE [LARGE SCALE GENOMIC DNA]</scope>
    <source>
        <strain evidence="3">ATCC BAA-1437 / JCM 17883 / MC-1</strain>
    </source>
</reference>
<evidence type="ECO:0000313" key="2">
    <source>
        <dbReference type="EMBL" id="ABK43061.1"/>
    </source>
</evidence>
<feature type="coiled-coil region" evidence="1">
    <location>
        <begin position="257"/>
        <end position="284"/>
    </location>
</feature>